<evidence type="ECO:0000313" key="1">
    <source>
        <dbReference type="EMBL" id="MFM9327314.1"/>
    </source>
</evidence>
<gene>
    <name evidence="1" type="ORF">ACI1P1_03275</name>
</gene>
<accession>A0ACC7NVD6</accession>
<keyword evidence="2" id="KW-1185">Reference proteome</keyword>
<organism evidence="1 2">
    <name type="scientific">Paenibacillus mesotrionivorans</name>
    <dbReference type="NCBI Taxonomy" id="3160968"/>
    <lineage>
        <taxon>Bacteria</taxon>
        <taxon>Bacillati</taxon>
        <taxon>Bacillota</taxon>
        <taxon>Bacilli</taxon>
        <taxon>Bacillales</taxon>
        <taxon>Paenibacillaceae</taxon>
        <taxon>Paenibacillus</taxon>
    </lineage>
</organism>
<sequence length="356" mass="38568">MATIDDVAKIAGVSKSTVSNVFSKKRPISKDVADRVLQAAQELSYKPNYWAKSLAGGKTRIIGISMEGEQIQFGAFHMALLNGVLKECYSRGYRLLVNTLPKAFASQTENWASNPVDGEIVLDPTVHDARLRERLQEQLPVVVIGRPPAAYETRVSYVDNDNVGAAFRVTEYLLGLGHRRILFLNAPADRTVAHDREGGYREAFRASGILPGGEQVEYRPAGAGSSVEFGYRATLACLTRSPEITAVITDTDKVALGVYQAADELGLSVPEQLSVFSFSVEPGYGAEFAPALSCVRLDAEGLGTEAARLLLESCEQPSPAVRRSIISCELLIRESCVPPKTTETDGCGQPHQPIQP</sequence>
<name>A0ACC7NVD6_9BACL</name>
<dbReference type="EMBL" id="JBJURJ010000002">
    <property type="protein sequence ID" value="MFM9327314.1"/>
    <property type="molecule type" value="Genomic_DNA"/>
</dbReference>
<protein>
    <submittedName>
        <fullName evidence="1">LacI family DNA-binding transcriptional regulator</fullName>
    </submittedName>
</protein>
<keyword evidence="1" id="KW-0238">DNA-binding</keyword>
<comment type="caution">
    <text evidence="1">The sequence shown here is derived from an EMBL/GenBank/DDBJ whole genome shotgun (WGS) entry which is preliminary data.</text>
</comment>
<dbReference type="Proteomes" id="UP001631969">
    <property type="component" value="Unassembled WGS sequence"/>
</dbReference>
<proteinExistence type="predicted"/>
<reference evidence="1" key="1">
    <citation type="submission" date="2024-12" db="EMBL/GenBank/DDBJ databases">
        <authorList>
            <person name="Wu N."/>
        </authorList>
    </citation>
    <scope>NUCLEOTIDE SEQUENCE</scope>
    <source>
        <strain evidence="1">P15</strain>
    </source>
</reference>
<evidence type="ECO:0000313" key="2">
    <source>
        <dbReference type="Proteomes" id="UP001631969"/>
    </source>
</evidence>